<dbReference type="EMBL" id="BHZC01000001">
    <property type="protein sequence ID" value="GCD35990.1"/>
    <property type="molecule type" value="Genomic_DNA"/>
</dbReference>
<accession>A0A7U9PYQ1</accession>
<keyword evidence="1" id="KW-1133">Transmembrane helix</keyword>
<feature type="transmembrane region" description="Helical" evidence="1">
    <location>
        <begin position="65"/>
        <end position="84"/>
    </location>
</feature>
<comment type="caution">
    <text evidence="2">The sequence shown here is derived from an EMBL/GenBank/DDBJ whole genome shotgun (WGS) entry which is preliminary data.</text>
</comment>
<dbReference type="AlphaFoldDB" id="A0A7U9PYQ1"/>
<dbReference type="RefSeq" id="WP_125045780.1">
    <property type="nucleotide sequence ID" value="NZ_BHZC01000001.1"/>
</dbReference>
<gene>
    <name evidence="2" type="ORF">OEIGOIKO_03742</name>
</gene>
<organism evidence="2 3">
    <name type="scientific">Streptomyces chrestomyceticus JCM 4735</name>
    <dbReference type="NCBI Taxonomy" id="1306181"/>
    <lineage>
        <taxon>Bacteria</taxon>
        <taxon>Bacillati</taxon>
        <taxon>Actinomycetota</taxon>
        <taxon>Actinomycetes</taxon>
        <taxon>Kitasatosporales</taxon>
        <taxon>Streptomycetaceae</taxon>
        <taxon>Streptomyces</taxon>
    </lineage>
</organism>
<protein>
    <recommendedName>
        <fullName evidence="4">Type II toxin-antitoxin system RelE/ParE family toxin</fullName>
    </recommendedName>
</protein>
<keyword evidence="1" id="KW-0472">Membrane</keyword>
<sequence length="86" mass="9553">MAYRVTYTVEAKATADAMAPERRDLFERGLTRLALDPYHRATAHVGTHEDNRKAQVAPGLLVEYVLARGLLVVVMIEIFDAVLLDG</sequence>
<evidence type="ECO:0000313" key="2">
    <source>
        <dbReference type="EMBL" id="GCD35990.1"/>
    </source>
</evidence>
<evidence type="ECO:0000313" key="3">
    <source>
        <dbReference type="Proteomes" id="UP000287830"/>
    </source>
</evidence>
<dbReference type="OrthoDB" id="4315000at2"/>
<evidence type="ECO:0000256" key="1">
    <source>
        <dbReference type="SAM" id="Phobius"/>
    </source>
</evidence>
<keyword evidence="1" id="KW-0812">Transmembrane</keyword>
<dbReference type="GeneID" id="95622637"/>
<evidence type="ECO:0008006" key="4">
    <source>
        <dbReference type="Google" id="ProtNLM"/>
    </source>
</evidence>
<dbReference type="Proteomes" id="UP000287830">
    <property type="component" value="Unassembled WGS sequence"/>
</dbReference>
<reference evidence="2 3" key="1">
    <citation type="submission" date="2018-11" db="EMBL/GenBank/DDBJ databases">
        <title>Whole genome sequence of Streptomyces chrestomyceticus NBRC 13444(T).</title>
        <authorList>
            <person name="Komaki H."/>
            <person name="Tamura T."/>
        </authorList>
    </citation>
    <scope>NUCLEOTIDE SEQUENCE [LARGE SCALE GENOMIC DNA]</scope>
    <source>
        <strain evidence="2 3">NBRC 13444</strain>
    </source>
</reference>
<name>A0A7U9PYQ1_9ACTN</name>
<proteinExistence type="predicted"/>